<dbReference type="EMBL" id="KE504229">
    <property type="protein sequence ID" value="EPS94568.1"/>
    <property type="molecule type" value="Genomic_DNA"/>
</dbReference>
<feature type="coiled-coil region" evidence="1">
    <location>
        <begin position="107"/>
        <end position="152"/>
    </location>
</feature>
<feature type="signal peptide" evidence="3">
    <location>
        <begin position="1"/>
        <end position="22"/>
    </location>
</feature>
<evidence type="ECO:0000313" key="5">
    <source>
        <dbReference type="Proteomes" id="UP000015241"/>
    </source>
</evidence>
<evidence type="ECO:0000256" key="1">
    <source>
        <dbReference type="SAM" id="Coils"/>
    </source>
</evidence>
<feature type="non-terminal residue" evidence="4">
    <location>
        <position position="1"/>
    </location>
</feature>
<keyword evidence="3" id="KW-0732">Signal</keyword>
<dbReference type="eggNOG" id="ENOG502TJYX">
    <property type="taxonomic scope" value="Eukaryota"/>
</dbReference>
<evidence type="ECO:0008006" key="6">
    <source>
        <dbReference type="Google" id="ProtNLM"/>
    </source>
</evidence>
<protein>
    <recommendedName>
        <fullName evidence="6">Peroxin-14</fullName>
    </recommendedName>
</protein>
<proteinExistence type="predicted"/>
<evidence type="ECO:0000256" key="2">
    <source>
        <dbReference type="SAM" id="MobiDB-lite"/>
    </source>
</evidence>
<dbReference type="STRING" id="743788.S8DTL5"/>
<dbReference type="InParanoid" id="S8DTL5"/>
<evidence type="ECO:0000256" key="3">
    <source>
        <dbReference type="SAM" id="SignalP"/>
    </source>
</evidence>
<feature type="region of interest" description="Disordered" evidence="2">
    <location>
        <begin position="38"/>
        <end position="80"/>
    </location>
</feature>
<name>S8DTL5_FOMSC</name>
<dbReference type="AlphaFoldDB" id="S8DTL5"/>
<feature type="non-terminal residue" evidence="4">
    <location>
        <position position="154"/>
    </location>
</feature>
<feature type="compositionally biased region" description="Pro residues" evidence="2">
    <location>
        <begin position="64"/>
        <end position="77"/>
    </location>
</feature>
<accession>S8DTL5</accession>
<dbReference type="HOGENOM" id="CLU_109488_0_0_1"/>
<sequence length="154" mass="17577">SRLLWFLIGAGTTAFWIKSHHAHEWQVRNCWRDRIPQDAYPPPSAAQGQTQAMPTGAPAVPAQPSSPTPHVLPPPMPTDRWDEERLRVQNLGKQATETISELSEATLDSVLATVQSLKVKLAEARKEREQHLQQMQSLKDEQTKLFEEWRKQHD</sequence>
<dbReference type="OrthoDB" id="2960209at2759"/>
<reference evidence="4 5" key="1">
    <citation type="journal article" date="2012" name="Science">
        <title>The Paleozoic origin of enzymatic lignin decomposition reconstructed from 31 fungal genomes.</title>
        <authorList>
            <person name="Floudas D."/>
            <person name="Binder M."/>
            <person name="Riley R."/>
            <person name="Barry K."/>
            <person name="Blanchette R.A."/>
            <person name="Henrissat B."/>
            <person name="Martinez A.T."/>
            <person name="Otillar R."/>
            <person name="Spatafora J.W."/>
            <person name="Yadav J.S."/>
            <person name="Aerts A."/>
            <person name="Benoit I."/>
            <person name="Boyd A."/>
            <person name="Carlson A."/>
            <person name="Copeland A."/>
            <person name="Coutinho P.M."/>
            <person name="de Vries R.P."/>
            <person name="Ferreira P."/>
            <person name="Findley K."/>
            <person name="Foster B."/>
            <person name="Gaskell J."/>
            <person name="Glotzer D."/>
            <person name="Gorecki P."/>
            <person name="Heitman J."/>
            <person name="Hesse C."/>
            <person name="Hori C."/>
            <person name="Igarashi K."/>
            <person name="Jurgens J.A."/>
            <person name="Kallen N."/>
            <person name="Kersten P."/>
            <person name="Kohler A."/>
            <person name="Kuees U."/>
            <person name="Kumar T.K.A."/>
            <person name="Kuo A."/>
            <person name="LaButti K."/>
            <person name="Larrondo L.F."/>
            <person name="Lindquist E."/>
            <person name="Ling A."/>
            <person name="Lombard V."/>
            <person name="Lucas S."/>
            <person name="Lundell T."/>
            <person name="Martin R."/>
            <person name="McLaughlin D.J."/>
            <person name="Morgenstern I."/>
            <person name="Morin E."/>
            <person name="Murat C."/>
            <person name="Nagy L.G."/>
            <person name="Nolan M."/>
            <person name="Ohm R.A."/>
            <person name="Patyshakuliyeva A."/>
            <person name="Rokas A."/>
            <person name="Ruiz-Duenas F.J."/>
            <person name="Sabat G."/>
            <person name="Salamov A."/>
            <person name="Samejima M."/>
            <person name="Schmutz J."/>
            <person name="Slot J.C."/>
            <person name="St John F."/>
            <person name="Stenlid J."/>
            <person name="Sun H."/>
            <person name="Sun S."/>
            <person name="Syed K."/>
            <person name="Tsang A."/>
            <person name="Wiebenga A."/>
            <person name="Young D."/>
            <person name="Pisabarro A."/>
            <person name="Eastwood D.C."/>
            <person name="Martin F."/>
            <person name="Cullen D."/>
            <person name="Grigoriev I.V."/>
            <person name="Hibbett D.S."/>
        </authorList>
    </citation>
    <scope>NUCLEOTIDE SEQUENCE</scope>
    <source>
        <strain evidence="5">FP-58527</strain>
    </source>
</reference>
<keyword evidence="1" id="KW-0175">Coiled coil</keyword>
<evidence type="ECO:0000313" key="4">
    <source>
        <dbReference type="EMBL" id="EPS94568.1"/>
    </source>
</evidence>
<dbReference type="Proteomes" id="UP000015241">
    <property type="component" value="Unassembled WGS sequence"/>
</dbReference>
<organism evidence="4 5">
    <name type="scientific">Fomitopsis schrenkii</name>
    <name type="common">Brown rot fungus</name>
    <dbReference type="NCBI Taxonomy" id="2126942"/>
    <lineage>
        <taxon>Eukaryota</taxon>
        <taxon>Fungi</taxon>
        <taxon>Dikarya</taxon>
        <taxon>Basidiomycota</taxon>
        <taxon>Agaricomycotina</taxon>
        <taxon>Agaricomycetes</taxon>
        <taxon>Polyporales</taxon>
        <taxon>Fomitopsis</taxon>
    </lineage>
</organism>
<keyword evidence="5" id="KW-1185">Reference proteome</keyword>
<feature type="chain" id="PRO_5004549879" description="Peroxin-14" evidence="3">
    <location>
        <begin position="23"/>
        <end position="154"/>
    </location>
</feature>
<gene>
    <name evidence="4" type="ORF">FOMPIDRAFT_1091077</name>
</gene>